<protein>
    <submittedName>
        <fullName evidence="2">Uncharacterized protein</fullName>
    </submittedName>
</protein>
<name>A0ABN4TMJ0_9BURK</name>
<feature type="compositionally biased region" description="Basic residues" evidence="1">
    <location>
        <begin position="292"/>
        <end position="301"/>
    </location>
</feature>
<dbReference type="RefSeq" id="WP_071068866.1">
    <property type="nucleotide sequence ID" value="NZ_CP017754.1"/>
</dbReference>
<gene>
    <name evidence="2" type="ORF">BKK80_08355</name>
</gene>
<evidence type="ECO:0000313" key="3">
    <source>
        <dbReference type="Proteomes" id="UP000177515"/>
    </source>
</evidence>
<sequence length="336" mass="37011">MQQPNAQRETIVADSLPQRLDAYDMARLLIECAERPAIGMLMFFAVPMEARLAMVGAKTPGQAQEVRDESFNTDIWVLSTVMRVLGERERRGLGGPVGATFTPLELSALVAHLNEVDDPTITAFFRRENLNGAQILKRHADALRELPEVEQLMLASLTAVWQRTDNLDLVRGFLDECIQDGPVAAAIAARRAAGAGGRRSTEGGPIAQREALTPVGALSCRKKLPVLRKKLRNLRNILRVRRNFLPKAVARRDRGWAGREPRLSTVPGHGYGPRDSPRSPMTCSAPGAARPRTSRAPRHAPRGGAFNRDAVFPASPFSIHRWVARPLPRRVAQPCP</sequence>
<evidence type="ECO:0000313" key="2">
    <source>
        <dbReference type="EMBL" id="AOZ05821.1"/>
    </source>
</evidence>
<reference evidence="2 3" key="1">
    <citation type="submission" date="2016-10" db="EMBL/GenBank/DDBJ databases">
        <title>Complete genome sequences of three Cupriavidus strains isolated from various Malaysian environments.</title>
        <authorList>
            <person name="Abdullah A.A.-A."/>
            <person name="Shafie N.A.H."/>
            <person name="Lau N.S."/>
        </authorList>
    </citation>
    <scope>NUCLEOTIDE SEQUENCE [LARGE SCALE GENOMIC DNA]</scope>
    <source>
        <strain evidence="2 3">USMAA1020</strain>
    </source>
</reference>
<keyword evidence="3" id="KW-1185">Reference proteome</keyword>
<evidence type="ECO:0000256" key="1">
    <source>
        <dbReference type="SAM" id="MobiDB-lite"/>
    </source>
</evidence>
<dbReference type="EMBL" id="CP017754">
    <property type="protein sequence ID" value="AOZ05821.1"/>
    <property type="molecule type" value="Genomic_DNA"/>
</dbReference>
<dbReference type="Proteomes" id="UP000177515">
    <property type="component" value="Chromosome 1"/>
</dbReference>
<proteinExistence type="predicted"/>
<organism evidence="2 3">
    <name type="scientific">Cupriavidus malaysiensis</name>
    <dbReference type="NCBI Taxonomy" id="367825"/>
    <lineage>
        <taxon>Bacteria</taxon>
        <taxon>Pseudomonadati</taxon>
        <taxon>Pseudomonadota</taxon>
        <taxon>Betaproteobacteria</taxon>
        <taxon>Burkholderiales</taxon>
        <taxon>Burkholderiaceae</taxon>
        <taxon>Cupriavidus</taxon>
    </lineage>
</organism>
<accession>A0ABN4TMJ0</accession>
<feature type="region of interest" description="Disordered" evidence="1">
    <location>
        <begin position="260"/>
        <end position="307"/>
    </location>
</feature>